<feature type="transmembrane region" description="Helical" evidence="2">
    <location>
        <begin position="29"/>
        <end position="49"/>
    </location>
</feature>
<feature type="compositionally biased region" description="Gly residues" evidence="1">
    <location>
        <begin position="76"/>
        <end position="89"/>
    </location>
</feature>
<keyword evidence="2" id="KW-0812">Transmembrane</keyword>
<accession>A0A239N1L9</accession>
<keyword evidence="4" id="KW-1185">Reference proteome</keyword>
<dbReference type="InterPro" id="IPR011990">
    <property type="entry name" value="TPR-like_helical_dom_sf"/>
</dbReference>
<gene>
    <name evidence="3" type="ORF">SAMN05216252_13041</name>
</gene>
<protein>
    <submittedName>
        <fullName evidence="3">Uncharacterized protein</fullName>
    </submittedName>
</protein>
<dbReference type="SUPFAM" id="SSF48452">
    <property type="entry name" value="TPR-like"/>
    <property type="match status" value="1"/>
</dbReference>
<evidence type="ECO:0000256" key="1">
    <source>
        <dbReference type="SAM" id="MobiDB-lite"/>
    </source>
</evidence>
<dbReference type="RefSeq" id="WP_089228269.1">
    <property type="nucleotide sequence ID" value="NZ_FZOF01000030.1"/>
</dbReference>
<sequence>MGTVFAAPSAAGDGGPWPEGFWQQSGGTAVWVLGIFAVAVFIGLVRLGSGLLRRHRGNRLLPVVVCEDRGLLGGHGNGHRGNGGGPGGPDHGHESGATAELAAYITEHMAADALGPNVLTPGSGTTIGPDPAPETASSPHGWVDVMKRLAFFRPRAYHVMLHRLSTGDQPARFSVRILYMPKNTVVAATLMEGREVEPGATDRDRRDADRELYERIACYCTVKILADPRSQDRIPRWESWGDDPDAYLLYRLGTKAQEDALAANKRRDVDGERAGHERALRHFEEAAALVPGNLTVRLHQAGVLELMGQFPGVTDPGDHIRRAVEIYTYCVQLWPEHIETAYRLSIARAEESRHPAHREERARRREPASREHLRLLLGRLSRRAILRRYARTLLPGRRNLGERRYWRQWWAMERPRPSLRTRRRSFRGAVRIASAAEVLRENGSPGPEELRTAFRNVASEVTGGWARWGRLWGGPDWGLRRLLYADHHSGADHVGGDAHSRAGIAGSAPRHRGSNRAAAGYLVNYNAACFLSLALTTRPPAGSAAWTDDEWREDCARAAVVQLNTSLRVTRSQFSAAWAERDTDLRPLFTGRLGGGPVAAWGEIGRNWARFTGIDVTEEAAAAQP</sequence>
<feature type="region of interest" description="Disordered" evidence="1">
    <location>
        <begin position="115"/>
        <end position="139"/>
    </location>
</feature>
<evidence type="ECO:0000313" key="3">
    <source>
        <dbReference type="EMBL" id="SNT48795.1"/>
    </source>
</evidence>
<evidence type="ECO:0000256" key="2">
    <source>
        <dbReference type="SAM" id="Phobius"/>
    </source>
</evidence>
<dbReference type="Proteomes" id="UP000198280">
    <property type="component" value="Unassembled WGS sequence"/>
</dbReference>
<keyword evidence="2" id="KW-1133">Transmembrane helix</keyword>
<dbReference type="EMBL" id="FZOF01000030">
    <property type="protein sequence ID" value="SNT48795.1"/>
    <property type="molecule type" value="Genomic_DNA"/>
</dbReference>
<name>A0A239N1L9_9ACTN</name>
<dbReference type="AlphaFoldDB" id="A0A239N1L9"/>
<evidence type="ECO:0000313" key="4">
    <source>
        <dbReference type="Proteomes" id="UP000198280"/>
    </source>
</evidence>
<dbReference type="OrthoDB" id="3911868at2"/>
<reference evidence="3 4" key="1">
    <citation type="submission" date="2017-06" db="EMBL/GenBank/DDBJ databases">
        <authorList>
            <person name="Kim H.J."/>
            <person name="Triplett B.A."/>
        </authorList>
    </citation>
    <scope>NUCLEOTIDE SEQUENCE [LARGE SCALE GENOMIC DNA]</scope>
    <source>
        <strain evidence="3 4">CGMCC 4.1858</strain>
    </source>
</reference>
<keyword evidence="2" id="KW-0472">Membrane</keyword>
<feature type="region of interest" description="Disordered" evidence="1">
    <location>
        <begin position="76"/>
        <end position="95"/>
    </location>
</feature>
<organism evidence="3 4">
    <name type="scientific">Actinacidiphila glaucinigra</name>
    <dbReference type="NCBI Taxonomy" id="235986"/>
    <lineage>
        <taxon>Bacteria</taxon>
        <taxon>Bacillati</taxon>
        <taxon>Actinomycetota</taxon>
        <taxon>Actinomycetes</taxon>
        <taxon>Kitasatosporales</taxon>
        <taxon>Streptomycetaceae</taxon>
        <taxon>Actinacidiphila</taxon>
    </lineage>
</organism>
<proteinExistence type="predicted"/>